<dbReference type="PANTHER" id="PTHR11066:SF34">
    <property type="entry name" value="ACYL-COENZYME A THIOESTERASE 8"/>
    <property type="match status" value="1"/>
</dbReference>
<dbReference type="Proteomes" id="UP000252915">
    <property type="component" value="Unassembled WGS sequence"/>
</dbReference>
<dbReference type="Pfam" id="PF13622">
    <property type="entry name" value="4HBT_3"/>
    <property type="match status" value="1"/>
</dbReference>
<proteinExistence type="inferred from homology"/>
<feature type="domain" description="Acyl-CoA thioesterase 2 C-terminal" evidence="9">
    <location>
        <begin position="159"/>
        <end position="288"/>
    </location>
</feature>
<dbReference type="InterPro" id="IPR049449">
    <property type="entry name" value="TesB_ACOT8-like_N"/>
</dbReference>
<protein>
    <recommendedName>
        <fullName evidence="7">Acyl-CoA thioesterase 2</fullName>
        <ecNumber evidence="5">3.1.2.20</ecNumber>
    </recommendedName>
    <alternativeName>
        <fullName evidence="8">Thioesterase II</fullName>
    </alternativeName>
</protein>
<dbReference type="InterPro" id="IPR029069">
    <property type="entry name" value="HotDog_dom_sf"/>
</dbReference>
<dbReference type="FunFam" id="2.40.160.210:FF:000001">
    <property type="entry name" value="Acyl-CoA thioesterase II"/>
    <property type="match status" value="1"/>
</dbReference>
<evidence type="ECO:0000313" key="12">
    <source>
        <dbReference type="Proteomes" id="UP000252915"/>
    </source>
</evidence>
<dbReference type="AlphaFoldDB" id="A0A368C6H3"/>
<comment type="subunit">
    <text evidence="2">Homotetramer.</text>
</comment>
<dbReference type="InterPro" id="IPR003703">
    <property type="entry name" value="Acyl_CoA_thio"/>
</dbReference>
<gene>
    <name evidence="11" type="ORF">DBW92_01870</name>
</gene>
<keyword evidence="4" id="KW-0443">Lipid metabolism</keyword>
<dbReference type="EC" id="3.1.2.20" evidence="5"/>
<evidence type="ECO:0000256" key="3">
    <source>
        <dbReference type="ARBA" id="ARBA00022801"/>
    </source>
</evidence>
<dbReference type="SUPFAM" id="SSF54637">
    <property type="entry name" value="Thioesterase/thiol ester dehydrase-isomerase"/>
    <property type="match status" value="2"/>
</dbReference>
<dbReference type="InterPro" id="IPR025652">
    <property type="entry name" value="TesB_C"/>
</dbReference>
<dbReference type="PANTHER" id="PTHR11066">
    <property type="entry name" value="ACYL-COA THIOESTERASE"/>
    <property type="match status" value="1"/>
</dbReference>
<dbReference type="Gene3D" id="2.40.160.210">
    <property type="entry name" value="Acyl-CoA thioesterase, double hotdog domain"/>
    <property type="match status" value="1"/>
</dbReference>
<evidence type="ECO:0000313" key="11">
    <source>
        <dbReference type="EMBL" id="RCL45005.1"/>
    </source>
</evidence>
<comment type="catalytic activity">
    <reaction evidence="6">
        <text>a fatty acyl-CoA + H2O = a fatty acid + CoA + H(+)</text>
        <dbReference type="Rhea" id="RHEA:16781"/>
        <dbReference type="ChEBI" id="CHEBI:15377"/>
        <dbReference type="ChEBI" id="CHEBI:15378"/>
        <dbReference type="ChEBI" id="CHEBI:28868"/>
        <dbReference type="ChEBI" id="CHEBI:57287"/>
        <dbReference type="ChEBI" id="CHEBI:77636"/>
        <dbReference type="EC" id="3.1.2.20"/>
    </reaction>
    <physiologicalReaction direction="left-to-right" evidence="6">
        <dbReference type="Rhea" id="RHEA:16782"/>
    </physiologicalReaction>
</comment>
<dbReference type="Pfam" id="PF02551">
    <property type="entry name" value="Acyl_CoA_thio"/>
    <property type="match status" value="1"/>
</dbReference>
<feature type="domain" description="Acyl-CoA thioesterase-like N-terminal HotDog" evidence="10">
    <location>
        <begin position="38"/>
        <end position="116"/>
    </location>
</feature>
<evidence type="ECO:0000256" key="6">
    <source>
        <dbReference type="ARBA" id="ARBA00050943"/>
    </source>
</evidence>
<evidence type="ECO:0000256" key="2">
    <source>
        <dbReference type="ARBA" id="ARBA00011881"/>
    </source>
</evidence>
<dbReference type="InterPro" id="IPR042171">
    <property type="entry name" value="Acyl-CoA_hotdog"/>
</dbReference>
<dbReference type="CDD" id="cd03445">
    <property type="entry name" value="Thioesterase_II_repeat2"/>
    <property type="match status" value="1"/>
</dbReference>
<evidence type="ECO:0000256" key="7">
    <source>
        <dbReference type="ARBA" id="ARBA00071120"/>
    </source>
</evidence>
<evidence type="ECO:0000256" key="4">
    <source>
        <dbReference type="ARBA" id="ARBA00023098"/>
    </source>
</evidence>
<dbReference type="GO" id="GO:0009062">
    <property type="term" value="P:fatty acid catabolic process"/>
    <property type="evidence" value="ECO:0007669"/>
    <property type="project" value="TreeGrafter"/>
</dbReference>
<organism evidence="11 12">
    <name type="scientific">SAR86 cluster bacterium</name>
    <dbReference type="NCBI Taxonomy" id="2030880"/>
    <lineage>
        <taxon>Bacteria</taxon>
        <taxon>Pseudomonadati</taxon>
        <taxon>Pseudomonadota</taxon>
        <taxon>Gammaproteobacteria</taxon>
        <taxon>SAR86 cluster</taxon>
    </lineage>
</organism>
<dbReference type="GO" id="GO:0005829">
    <property type="term" value="C:cytosol"/>
    <property type="evidence" value="ECO:0007669"/>
    <property type="project" value="TreeGrafter"/>
</dbReference>
<dbReference type="CDD" id="cd03444">
    <property type="entry name" value="Thioesterase_II_repeat1"/>
    <property type="match status" value="1"/>
</dbReference>
<accession>A0A368C6H3</accession>
<dbReference type="EMBL" id="QOPI01000006">
    <property type="protein sequence ID" value="RCL45005.1"/>
    <property type="molecule type" value="Genomic_DNA"/>
</dbReference>
<keyword evidence="3" id="KW-0378">Hydrolase</keyword>
<dbReference type="GO" id="GO:0006637">
    <property type="term" value="P:acyl-CoA metabolic process"/>
    <property type="evidence" value="ECO:0007669"/>
    <property type="project" value="InterPro"/>
</dbReference>
<reference evidence="11 12" key="1">
    <citation type="journal article" date="2018" name="Microbiome">
        <title>Fine metagenomic profile of the Mediterranean stratified and mixed water columns revealed by assembly and recruitment.</title>
        <authorList>
            <person name="Haro-Moreno J.M."/>
            <person name="Lopez-Perez M."/>
            <person name="De La Torre J.R."/>
            <person name="Picazo A."/>
            <person name="Camacho A."/>
            <person name="Rodriguez-Valera F."/>
        </authorList>
    </citation>
    <scope>NUCLEOTIDE SEQUENCE [LARGE SCALE GENOMIC DNA]</scope>
    <source>
        <strain evidence="11">MED-G78</strain>
    </source>
</reference>
<sequence length="299" mass="34445">MNKKSDQNTPLLESRLNLFKLNKIDRDIYTWTGESIGWARIFGGQVMAQTLIAAYETIKKEHLAHSFHGYFLRPGLMDKPIVFDVDRIRDGKSFSTRRVRAIQDGEAIFNSSISFQKREKGLEHQIDMPDVPGPEGLLNESQHRKNISHKIDKKYLPMFLREREIEMRPVEDYDFLNPKKAPPYKNTWMKPDGQMPKDERIHQALLLYASDMGLLGTANNPHGLNFMSPLLQSASLDHATWFHSELDFSDWLLYHIDSPVSGNARGFSRGSIYDKDGKLVASCVQEGLMRLWDKPKPKK</sequence>
<dbReference type="GO" id="GO:0047617">
    <property type="term" value="F:fatty acyl-CoA hydrolase activity"/>
    <property type="evidence" value="ECO:0007669"/>
    <property type="project" value="UniProtKB-EC"/>
</dbReference>
<evidence type="ECO:0000259" key="10">
    <source>
        <dbReference type="Pfam" id="PF13622"/>
    </source>
</evidence>
<evidence type="ECO:0000256" key="5">
    <source>
        <dbReference type="ARBA" id="ARBA00038894"/>
    </source>
</evidence>
<evidence type="ECO:0000256" key="1">
    <source>
        <dbReference type="ARBA" id="ARBA00006538"/>
    </source>
</evidence>
<name>A0A368C6H3_9GAMM</name>
<comment type="caution">
    <text evidence="11">The sequence shown here is derived from an EMBL/GenBank/DDBJ whole genome shotgun (WGS) entry which is preliminary data.</text>
</comment>
<evidence type="ECO:0000259" key="9">
    <source>
        <dbReference type="Pfam" id="PF02551"/>
    </source>
</evidence>
<evidence type="ECO:0000256" key="8">
    <source>
        <dbReference type="ARBA" id="ARBA00079653"/>
    </source>
</evidence>
<comment type="similarity">
    <text evidence="1">Belongs to the C/M/P thioester hydrolase family.</text>
</comment>